<dbReference type="InterPro" id="IPR050902">
    <property type="entry name" value="ABC_Transporter_SBP"/>
</dbReference>
<reference evidence="5 6" key="1">
    <citation type="submission" date="2020-12" db="EMBL/GenBank/DDBJ databases">
        <title>Oil enriched cultivation method for isolating marine PHA-producing bacteria.</title>
        <authorList>
            <person name="Zheng W."/>
            <person name="Yu S."/>
            <person name="Huang Y."/>
        </authorList>
    </citation>
    <scope>NUCLEOTIDE SEQUENCE [LARGE SCALE GENOMIC DNA]</scope>
    <source>
        <strain evidence="5 6">SY-2-6</strain>
    </source>
</reference>
<dbReference type="SUPFAM" id="SSF53807">
    <property type="entry name" value="Helical backbone' metal receptor"/>
    <property type="match status" value="1"/>
</dbReference>
<evidence type="ECO:0000313" key="6">
    <source>
        <dbReference type="Proteomes" id="UP000663970"/>
    </source>
</evidence>
<evidence type="ECO:0000313" key="5">
    <source>
        <dbReference type="EMBL" id="MBN8234845.1"/>
    </source>
</evidence>
<dbReference type="PANTHER" id="PTHR30535">
    <property type="entry name" value="VITAMIN B12-BINDING PROTEIN"/>
    <property type="match status" value="1"/>
</dbReference>
<comment type="caution">
    <text evidence="5">The sequence shown here is derived from an EMBL/GenBank/DDBJ whole genome shotgun (WGS) entry which is preliminary data.</text>
</comment>
<dbReference type="EMBL" id="JAEKJY010000001">
    <property type="protein sequence ID" value="MBN8234845.1"/>
    <property type="molecule type" value="Genomic_DNA"/>
</dbReference>
<evidence type="ECO:0000256" key="3">
    <source>
        <dbReference type="SAM" id="MobiDB-lite"/>
    </source>
</evidence>
<protein>
    <submittedName>
        <fullName evidence="5">ABC transporter substrate-binding protein</fullName>
    </submittedName>
</protein>
<dbReference type="InterPro" id="IPR002491">
    <property type="entry name" value="ABC_transptr_periplasmic_BD"/>
</dbReference>
<name>A0ABS3DU23_9BACI</name>
<dbReference type="PANTHER" id="PTHR30535:SF34">
    <property type="entry name" value="MOLYBDATE-BINDING PROTEIN MOLA"/>
    <property type="match status" value="1"/>
</dbReference>
<feature type="compositionally biased region" description="Acidic residues" evidence="3">
    <location>
        <begin position="27"/>
        <end position="47"/>
    </location>
</feature>
<dbReference type="PROSITE" id="PS50983">
    <property type="entry name" value="FE_B12_PBP"/>
    <property type="match status" value="1"/>
</dbReference>
<gene>
    <name evidence="5" type="ORF">JF544_06270</name>
</gene>
<dbReference type="Gene3D" id="3.40.50.1980">
    <property type="entry name" value="Nitrogenase molybdenum iron protein domain"/>
    <property type="match status" value="2"/>
</dbReference>
<dbReference type="RefSeq" id="WP_206932935.1">
    <property type="nucleotide sequence ID" value="NZ_JAEKJY010000001.1"/>
</dbReference>
<dbReference type="Pfam" id="PF01497">
    <property type="entry name" value="Peripla_BP_2"/>
    <property type="match status" value="1"/>
</dbReference>
<evidence type="ECO:0000259" key="4">
    <source>
        <dbReference type="PROSITE" id="PS50983"/>
    </source>
</evidence>
<dbReference type="Proteomes" id="UP000663970">
    <property type="component" value="Unassembled WGS sequence"/>
</dbReference>
<organism evidence="5 6">
    <name type="scientific">Halobacillus kuroshimensis</name>
    <dbReference type="NCBI Taxonomy" id="302481"/>
    <lineage>
        <taxon>Bacteria</taxon>
        <taxon>Bacillati</taxon>
        <taxon>Bacillota</taxon>
        <taxon>Bacilli</taxon>
        <taxon>Bacillales</taxon>
        <taxon>Bacillaceae</taxon>
        <taxon>Halobacillus</taxon>
    </lineage>
</organism>
<evidence type="ECO:0000256" key="2">
    <source>
        <dbReference type="ARBA" id="ARBA00022729"/>
    </source>
</evidence>
<dbReference type="NCBIfam" id="NF038402">
    <property type="entry name" value="TroA_like"/>
    <property type="match status" value="1"/>
</dbReference>
<comment type="similarity">
    <text evidence="1">Belongs to the bacterial solute-binding protein 8 family.</text>
</comment>
<dbReference type="InterPro" id="IPR054828">
    <property type="entry name" value="Vit_B12_bind_prot"/>
</dbReference>
<feature type="region of interest" description="Disordered" evidence="3">
    <location>
        <begin position="24"/>
        <end position="55"/>
    </location>
</feature>
<accession>A0ABS3DU23</accession>
<proteinExistence type="inferred from homology"/>
<dbReference type="PROSITE" id="PS51257">
    <property type="entry name" value="PROKAR_LIPOPROTEIN"/>
    <property type="match status" value="1"/>
</dbReference>
<sequence length="331" mass="35898">MEHLWRKLLAVIFVIGLLAGCASGGNEEAESSDDQSEQTTEENETSGDEGSFPLTLTDAMDNEVTIEEEPDQIISTIPSNGEILFALGLNEEVVGVSDFANYPEEAAKKEKIGGQDLNVEKILSLEPDIVLAHASGAHTSQEALQQIRDAGIDVYVVQDASSFDTVYETIATIGDITGTSEKASDIVSGMQNDLKAVEEKAAAIAEEDIKDVFVEVSPEPEIYTGGQGTFLNEMLAVIQAENVVGDQEGWFKMNNEAIVELQPEVIITTYGYYTEDPQGSVLSRDGWDTVPAVEEEQVYDVHSDLVTRPGPRLVEGVQELAEAVYPDVFSE</sequence>
<keyword evidence="6" id="KW-1185">Reference proteome</keyword>
<evidence type="ECO:0000256" key="1">
    <source>
        <dbReference type="ARBA" id="ARBA00008814"/>
    </source>
</evidence>
<dbReference type="CDD" id="cd01143">
    <property type="entry name" value="YvrC"/>
    <property type="match status" value="1"/>
</dbReference>
<feature type="domain" description="Fe/B12 periplasmic-binding" evidence="4">
    <location>
        <begin position="72"/>
        <end position="328"/>
    </location>
</feature>
<keyword evidence="2" id="KW-0732">Signal</keyword>